<name>A0ABU9XPJ2_9SPHN</name>
<feature type="region of interest" description="Disordered" evidence="1">
    <location>
        <begin position="789"/>
        <end position="813"/>
    </location>
</feature>
<dbReference type="EMBL" id="JBDIMF010000001">
    <property type="protein sequence ID" value="MEN2785745.1"/>
    <property type="molecule type" value="Genomic_DNA"/>
</dbReference>
<dbReference type="Pfam" id="PF05787">
    <property type="entry name" value="PhoX"/>
    <property type="match status" value="1"/>
</dbReference>
<dbReference type="Gene3D" id="2.60.40.3010">
    <property type="match status" value="1"/>
</dbReference>
<keyword evidence="3" id="KW-1185">Reference proteome</keyword>
<dbReference type="PANTHER" id="PTHR35399">
    <property type="entry name" value="SLR8030 PROTEIN"/>
    <property type="match status" value="1"/>
</dbReference>
<accession>A0ABU9XPJ2</accession>
<feature type="region of interest" description="Disordered" evidence="1">
    <location>
        <begin position="608"/>
        <end position="629"/>
    </location>
</feature>
<evidence type="ECO:0000313" key="2">
    <source>
        <dbReference type="EMBL" id="MEN2785745.1"/>
    </source>
</evidence>
<evidence type="ECO:0000313" key="3">
    <source>
        <dbReference type="Proteomes" id="UP001404104"/>
    </source>
</evidence>
<dbReference type="RefSeq" id="WP_345863349.1">
    <property type="nucleotide sequence ID" value="NZ_JBDIMF010000001.1"/>
</dbReference>
<protein>
    <submittedName>
        <fullName evidence="2">Alkaline phosphatase PhoX</fullName>
    </submittedName>
</protein>
<comment type="caution">
    <text evidence="2">The sequence shown here is derived from an EMBL/GenBank/DDBJ whole genome shotgun (WGS) entry which is preliminary data.</text>
</comment>
<gene>
    <name evidence="2" type="ORF">ABC969_04845</name>
</gene>
<organism evidence="2 3">
    <name type="scientific">Sphingomonas qilianensis</name>
    <dbReference type="NCBI Taxonomy" id="1736690"/>
    <lineage>
        <taxon>Bacteria</taxon>
        <taxon>Pseudomonadati</taxon>
        <taxon>Pseudomonadota</taxon>
        <taxon>Alphaproteobacteria</taxon>
        <taxon>Sphingomonadales</taxon>
        <taxon>Sphingomonadaceae</taxon>
        <taxon>Sphingomonas</taxon>
    </lineage>
</organism>
<sequence>MNAITETSFGYDDGDIDTNRSANPHLNDLIASRYSRRQTLFGGVSAMATAVFGGAMLSACGSSEPDEAPNVAVSAGANGTATSGMTVTLTGSVTGNSLSSGWTQVSGTPVTLTTVSPTVSTFVAPSVTTATPLVFRFTGTSISNNPTTADTTVTINPAVLGFTAVAKNRDDIVTVPAGYTATVLYRLGDPIANGVAAYKNDGTDTEFSKRAGDHHDGMTYFGLAATGTAPDPTSNTRGLLVMNHENITSSYLHAAGQTSVGGVRPEAEALKEIECHGVSVVEVNRAAGGAWSYLQSGALNRRITPLTPMTFSGPAKGDTQLKTLYSTDGTAGRGTINNCANGTMPWNTYLTAEENWAGYFRRTAGDAAVRIAAGAAKENTSLARYGISEGRGGNNNWATVVAADTTSTLYTRWNITARAGTAADGTADFRHEAFQYGWIVEIDPFNATSVPRKRTALGRMNHEGCVIGRTVPGVSPAFYMGDDAQNEYLYKFVSTAKWAAADATNADRLAMGDKYLDAGILYVAKLNADGSGTWLPLVFGQNGLTAASTVYPFADQADVLINTRLAADVLGATKMDRPEWTAVNPATGEMYLTLTNNSSRTVANTDAANPRAYTDPKTTGGGNSGNPNGHIIRLRETGDTSEALTFKWDIYAFGAGSDLDAANINLSGLDATNDFSSPDGLWFGLPSNTTGQATPVMWIQTDDGAYTDVTNCMMLAAIPGVVDDGAVKTITNTLGAATGTQATRVGKAPGTALRRFLVGPKECEITGVFTTPDGKSVFINVQHPGENGNAANITSSWPASQSGTPATPSRPRSATVVITKNDGGVIGL</sequence>
<reference evidence="2 3" key="1">
    <citation type="submission" date="2024-05" db="EMBL/GenBank/DDBJ databases">
        <authorList>
            <person name="Liu Q."/>
            <person name="Xin Y.-H."/>
        </authorList>
    </citation>
    <scope>NUCLEOTIDE SEQUENCE [LARGE SCALE GENOMIC DNA]</scope>
    <source>
        <strain evidence="2 3">CGMCC 1.15349</strain>
    </source>
</reference>
<dbReference type="PANTHER" id="PTHR35399:SF2">
    <property type="entry name" value="DUF839 DOMAIN-CONTAINING PROTEIN"/>
    <property type="match status" value="1"/>
</dbReference>
<dbReference type="Proteomes" id="UP001404104">
    <property type="component" value="Unassembled WGS sequence"/>
</dbReference>
<dbReference type="InterPro" id="IPR008557">
    <property type="entry name" value="PhoX"/>
</dbReference>
<evidence type="ECO:0000256" key="1">
    <source>
        <dbReference type="SAM" id="MobiDB-lite"/>
    </source>
</evidence>
<proteinExistence type="predicted"/>